<gene>
    <name evidence="1" type="ORF">DL240_15200</name>
</gene>
<evidence type="ECO:0000313" key="1">
    <source>
        <dbReference type="EMBL" id="RAL20662.1"/>
    </source>
</evidence>
<protein>
    <recommendedName>
        <fullName evidence="3">CRISPR-associated protein Csx10</fullName>
    </recommendedName>
</protein>
<dbReference type="EMBL" id="QHKO01000008">
    <property type="protein sequence ID" value="RAL20662.1"/>
    <property type="molecule type" value="Genomic_DNA"/>
</dbReference>
<dbReference type="GO" id="GO:0051607">
    <property type="term" value="P:defense response to virus"/>
    <property type="evidence" value="ECO:0007669"/>
    <property type="project" value="UniProtKB-KW"/>
</dbReference>
<dbReference type="OrthoDB" id="482771at2"/>
<organism evidence="1 2">
    <name type="scientific">Lujinxingia litoralis</name>
    <dbReference type="NCBI Taxonomy" id="2211119"/>
    <lineage>
        <taxon>Bacteria</taxon>
        <taxon>Deltaproteobacteria</taxon>
        <taxon>Bradymonadales</taxon>
        <taxon>Lujinxingiaceae</taxon>
        <taxon>Lujinxingia</taxon>
    </lineage>
</organism>
<name>A0A328C1Z4_9DELT</name>
<accession>A0A328C1Z4</accession>
<keyword evidence="2" id="KW-1185">Reference proteome</keyword>
<sequence>MSGDTTTIFLPYTLTLRAPAITTALSGDPNRAVTQPFIPGSVIRGAVAARLLAEGETANSDVFRDFVLTGAVRYLHAYPELNGQRAMLVPQSWCSVKSSLESVRDLAAFDGRVTEDCDAEDLADHWPDETLVSLGVPFTTPLTSSGARTVAAPRIDARLHQQRDRIRGRPWTDKVDGREVPRGAIFSYEYLEPEQVFRGLVQVHLHATQSADAHRIGELRDDYVQRLRALLDGKPILVGRARRAGYGGDAELQFNASFMDAEQGNIAGGLTADLESGTCFRLLLASAYVGRHPVTGQLDPTALVHELHQRGLDVVIERRYWSFETVGSFNRKWRLEVPQALAASAGSVFVLRAKGAVPVTVLRRIEREGLGERRVEGFGRVMFLCHEEDTKSLVVCYDASGLGTNHAADAAQAMDPSAADQLAFLERRIVRSAAKRELDRVAADIAGRASSLPTTSLLGRIRTLFRVVCDEATARQALVHLCTWCGEEGDYALKPEARKKLQNCLCEGGTLLTWFRALTEFDHDKREWSRLVEAAGTPAPAALCSLTQRHCLTTPDAAKVILDDHAAELTVYLIDGVLAAMARRNRGGNQ</sequence>
<proteinExistence type="predicted"/>
<dbReference type="AlphaFoldDB" id="A0A328C1Z4"/>
<evidence type="ECO:0008006" key="3">
    <source>
        <dbReference type="Google" id="ProtNLM"/>
    </source>
</evidence>
<dbReference type="RefSeq" id="WP_111730754.1">
    <property type="nucleotide sequence ID" value="NZ_QHKO01000008.1"/>
</dbReference>
<evidence type="ECO:0000313" key="2">
    <source>
        <dbReference type="Proteomes" id="UP000249169"/>
    </source>
</evidence>
<reference evidence="1 2" key="1">
    <citation type="submission" date="2018-05" db="EMBL/GenBank/DDBJ databases">
        <title>Lujinxingia marina gen. nov. sp. nov., a new facultative anaerobic member of the class Deltaproteobacteria, and proposal of Lujinxingaceae fam. nov.</title>
        <authorList>
            <person name="Li C.-M."/>
        </authorList>
    </citation>
    <scope>NUCLEOTIDE SEQUENCE [LARGE SCALE GENOMIC DNA]</scope>
    <source>
        <strain evidence="1 2">B210</strain>
    </source>
</reference>
<dbReference type="Proteomes" id="UP000249169">
    <property type="component" value="Unassembled WGS sequence"/>
</dbReference>
<comment type="caution">
    <text evidence="1">The sequence shown here is derived from an EMBL/GenBank/DDBJ whole genome shotgun (WGS) entry which is preliminary data.</text>
</comment>